<dbReference type="GO" id="GO:0005777">
    <property type="term" value="C:peroxisome"/>
    <property type="evidence" value="ECO:0007669"/>
    <property type="project" value="InterPro"/>
</dbReference>
<evidence type="ECO:0000313" key="2">
    <source>
        <dbReference type="WBParaSite" id="nRc.2.0.1.t09138-RA"/>
    </source>
</evidence>
<dbReference type="PANTHER" id="PTHR14918:SF3">
    <property type="entry name" value="KICSTOR COMPLEX PROTEIN SZT2"/>
    <property type="match status" value="1"/>
</dbReference>
<dbReference type="WBParaSite" id="nRc.2.0.1.t09138-RA">
    <property type="protein sequence ID" value="nRc.2.0.1.t09138-RA"/>
    <property type="gene ID" value="nRc.2.0.1.g09138"/>
</dbReference>
<dbReference type="Proteomes" id="UP000887565">
    <property type="component" value="Unplaced"/>
</dbReference>
<dbReference type="PANTHER" id="PTHR14918">
    <property type="entry name" value="KICSTOR COMPLEX PROTEIN SZT2"/>
    <property type="match status" value="1"/>
</dbReference>
<protein>
    <submittedName>
        <fullName evidence="2">Uncharacterized protein</fullName>
    </submittedName>
</protein>
<sequence>MVRFGMLAVQLLPENTSAGMIFFTDGVLGVPDVSLLDTLLTQLRIWTIGCTFVLVQSNGSKPDCAFTKVSNIEFMRFLAAATFGGYMEQCPELQPGTAINIFHENLLCWNFQRVVKMTDWIGENCKVESCLFHFSPIRYKHYSSVLSTTLTSLLSVRLREGYTLKSCSIADSKININLILPWKNQICMEYVVVSDWPQKSK</sequence>
<accession>A0A915I4S7</accession>
<reference evidence="2" key="1">
    <citation type="submission" date="2022-11" db="UniProtKB">
        <authorList>
            <consortium name="WormBaseParasite"/>
        </authorList>
    </citation>
    <scope>IDENTIFICATION</scope>
</reference>
<keyword evidence="1" id="KW-1185">Reference proteome</keyword>
<proteinExistence type="predicted"/>
<evidence type="ECO:0000313" key="1">
    <source>
        <dbReference type="Proteomes" id="UP000887565"/>
    </source>
</evidence>
<organism evidence="1 2">
    <name type="scientific">Romanomermis culicivorax</name>
    <name type="common">Nematode worm</name>
    <dbReference type="NCBI Taxonomy" id="13658"/>
    <lineage>
        <taxon>Eukaryota</taxon>
        <taxon>Metazoa</taxon>
        <taxon>Ecdysozoa</taxon>
        <taxon>Nematoda</taxon>
        <taxon>Enoplea</taxon>
        <taxon>Dorylaimia</taxon>
        <taxon>Mermithida</taxon>
        <taxon>Mermithoidea</taxon>
        <taxon>Mermithidae</taxon>
        <taxon>Romanomermis</taxon>
    </lineage>
</organism>
<dbReference type="AlphaFoldDB" id="A0A915I4S7"/>
<dbReference type="InterPro" id="IPR033228">
    <property type="entry name" value="SZT2"/>
</dbReference>
<name>A0A915I4S7_ROMCU</name>